<feature type="transmembrane region" description="Helical" evidence="1">
    <location>
        <begin position="7"/>
        <end position="26"/>
    </location>
</feature>
<name>A0AAE3QNR2_9BACT</name>
<feature type="domain" description="DUF305" evidence="2">
    <location>
        <begin position="93"/>
        <end position="143"/>
    </location>
</feature>
<evidence type="ECO:0000256" key="1">
    <source>
        <dbReference type="SAM" id="Phobius"/>
    </source>
</evidence>
<evidence type="ECO:0000313" key="3">
    <source>
        <dbReference type="EMBL" id="MDJ1480800.1"/>
    </source>
</evidence>
<comment type="caution">
    <text evidence="3">The sequence shown here is derived from an EMBL/GenBank/DDBJ whole genome shotgun (WGS) entry which is preliminary data.</text>
</comment>
<protein>
    <submittedName>
        <fullName evidence="3">DUF305 domain-containing protein</fullName>
    </submittedName>
</protein>
<feature type="transmembrane region" description="Helical" evidence="1">
    <location>
        <begin position="38"/>
        <end position="57"/>
    </location>
</feature>
<keyword evidence="1" id="KW-0472">Membrane</keyword>
<reference evidence="3" key="1">
    <citation type="submission" date="2023-05" db="EMBL/GenBank/DDBJ databases">
        <authorList>
            <person name="Zhang X."/>
        </authorList>
    </citation>
    <scope>NUCLEOTIDE SEQUENCE</scope>
    <source>
        <strain evidence="3">YF14B1</strain>
    </source>
</reference>
<dbReference type="AlphaFoldDB" id="A0AAE3QNR2"/>
<dbReference type="Proteomes" id="UP001241110">
    <property type="component" value="Unassembled WGS sequence"/>
</dbReference>
<feature type="transmembrane region" description="Helical" evidence="1">
    <location>
        <begin position="69"/>
        <end position="85"/>
    </location>
</feature>
<proteinExistence type="predicted"/>
<gene>
    <name evidence="3" type="ORF">QNI16_09930</name>
</gene>
<dbReference type="InterPro" id="IPR012347">
    <property type="entry name" value="Ferritin-like"/>
</dbReference>
<dbReference type="InterPro" id="IPR005183">
    <property type="entry name" value="DUF305_CopM-like"/>
</dbReference>
<keyword evidence="1" id="KW-1133">Transmembrane helix</keyword>
<dbReference type="Pfam" id="PF03713">
    <property type="entry name" value="DUF305"/>
    <property type="match status" value="1"/>
</dbReference>
<accession>A0AAE3QNR2</accession>
<organism evidence="3 4">
    <name type="scientific">Xanthocytophaga flava</name>
    <dbReference type="NCBI Taxonomy" id="3048013"/>
    <lineage>
        <taxon>Bacteria</taxon>
        <taxon>Pseudomonadati</taxon>
        <taxon>Bacteroidota</taxon>
        <taxon>Cytophagia</taxon>
        <taxon>Cytophagales</taxon>
        <taxon>Rhodocytophagaceae</taxon>
        <taxon>Xanthocytophaga</taxon>
    </lineage>
</organism>
<evidence type="ECO:0000313" key="4">
    <source>
        <dbReference type="Proteomes" id="UP001241110"/>
    </source>
</evidence>
<dbReference type="RefSeq" id="WP_313977772.1">
    <property type="nucleotide sequence ID" value="NZ_JASJOR010000011.1"/>
</dbReference>
<dbReference type="EMBL" id="JASJOS010000004">
    <property type="protein sequence ID" value="MDJ1480800.1"/>
    <property type="molecule type" value="Genomic_DNA"/>
</dbReference>
<sequence length="148" mass="17217">MTTYQRFLLMLAIAFCVVYMVLYLDLDNTDHIFLSMPYFYKTLLIVSPMAILVLLMVPKTYTSMKMNNIIMGTSGVVFLVSLIFLQNHTFMKDTQYLKAMIPHHSVAIMTSKTVTIKDPRVIKLSQQILHSQEDQLDQMKKLLKEMEQ</sequence>
<keyword evidence="1" id="KW-0812">Transmembrane</keyword>
<dbReference type="Gene3D" id="1.20.1260.10">
    <property type="match status" value="1"/>
</dbReference>
<evidence type="ECO:0000259" key="2">
    <source>
        <dbReference type="Pfam" id="PF03713"/>
    </source>
</evidence>